<accession>A0A521DP34</accession>
<protein>
    <submittedName>
        <fullName evidence="1">Uncharacterized protein</fullName>
    </submittedName>
</protein>
<keyword evidence="2" id="KW-1185">Reference proteome</keyword>
<evidence type="ECO:0000313" key="2">
    <source>
        <dbReference type="Proteomes" id="UP000320300"/>
    </source>
</evidence>
<evidence type="ECO:0000313" key="1">
    <source>
        <dbReference type="EMBL" id="SMO73335.1"/>
    </source>
</evidence>
<reference evidence="1 2" key="1">
    <citation type="submission" date="2017-05" db="EMBL/GenBank/DDBJ databases">
        <authorList>
            <person name="Varghese N."/>
            <person name="Submissions S."/>
        </authorList>
    </citation>
    <scope>NUCLEOTIDE SEQUENCE [LARGE SCALE GENOMIC DNA]</scope>
    <source>
        <strain evidence="1 2">DSM 19036</strain>
    </source>
</reference>
<gene>
    <name evidence="1" type="ORF">SAMN06265348_10645</name>
</gene>
<sequence>MEGLLIAYDFKFTLVVKKRNGRTFQRHLAAGIGRDFNGALWDVYFKLKKRKCEILKVNRVEPIRIAFAFKGSESLRLKLADYPPALPEDLEDALKYLPKK</sequence>
<name>A0A521DP34_9SPHI</name>
<dbReference type="EMBL" id="FXTN01000006">
    <property type="protein sequence ID" value="SMO73335.1"/>
    <property type="molecule type" value="Genomic_DNA"/>
</dbReference>
<dbReference type="OrthoDB" id="795620at2"/>
<dbReference type="AlphaFoldDB" id="A0A521DP34"/>
<dbReference type="RefSeq" id="WP_142528566.1">
    <property type="nucleotide sequence ID" value="NZ_CBCSJO010000006.1"/>
</dbReference>
<dbReference type="Proteomes" id="UP000320300">
    <property type="component" value="Unassembled WGS sequence"/>
</dbReference>
<proteinExistence type="predicted"/>
<organism evidence="1 2">
    <name type="scientific">Pedobacter westerhofensis</name>
    <dbReference type="NCBI Taxonomy" id="425512"/>
    <lineage>
        <taxon>Bacteria</taxon>
        <taxon>Pseudomonadati</taxon>
        <taxon>Bacteroidota</taxon>
        <taxon>Sphingobacteriia</taxon>
        <taxon>Sphingobacteriales</taxon>
        <taxon>Sphingobacteriaceae</taxon>
        <taxon>Pedobacter</taxon>
    </lineage>
</organism>